<organism evidence="1 2">
    <name type="scientific">Granulimonas faecalis</name>
    <dbReference type="NCBI Taxonomy" id="2894155"/>
    <lineage>
        <taxon>Bacteria</taxon>
        <taxon>Bacillati</taxon>
        <taxon>Actinomycetota</taxon>
        <taxon>Coriobacteriia</taxon>
        <taxon>Coriobacteriales</taxon>
        <taxon>Kribbibacteriaceae</taxon>
        <taxon>Granulimonas</taxon>
    </lineage>
</organism>
<evidence type="ECO:0000313" key="1">
    <source>
        <dbReference type="EMBL" id="GJM56261.1"/>
    </source>
</evidence>
<dbReference type="EMBL" id="BQKC01000002">
    <property type="protein sequence ID" value="GJM56261.1"/>
    <property type="molecule type" value="Genomic_DNA"/>
</dbReference>
<protein>
    <recommendedName>
        <fullName evidence="3">CRISPR-associated Csd1 family protein</fullName>
    </recommendedName>
</protein>
<name>A0AAV5B8P0_9ACTN</name>
<dbReference type="Pfam" id="PF09709">
    <property type="entry name" value="Cas_Csd1"/>
    <property type="match status" value="1"/>
</dbReference>
<gene>
    <name evidence="1" type="ORF">ATOP_19160</name>
</gene>
<evidence type="ECO:0008006" key="3">
    <source>
        <dbReference type="Google" id="ProtNLM"/>
    </source>
</evidence>
<dbReference type="InterPro" id="IPR010144">
    <property type="entry name" value="CRISPR-assoc_prot_Csd1-typ"/>
</dbReference>
<proteinExistence type="predicted"/>
<dbReference type="Proteomes" id="UP001055025">
    <property type="component" value="Unassembled WGS sequence"/>
</dbReference>
<dbReference type="RefSeq" id="WP_135978592.1">
    <property type="nucleotide sequence ID" value="NZ_BQKC01000002.1"/>
</dbReference>
<dbReference type="AlphaFoldDB" id="A0AAV5B8P0"/>
<accession>A0AAV5B8P0</accession>
<keyword evidence="2" id="KW-1185">Reference proteome</keyword>
<reference evidence="1" key="1">
    <citation type="journal article" date="2022" name="Int. J. Syst. Evol. Microbiol.">
        <title>Granulimonas faecalis gen. nov., sp. nov., and Leptogranulimonas caecicola gen. nov., sp. nov., novel lactate-producing Atopobiaceae bacteria isolated from mouse intestines, and an emended description of the family Atopobiaceae.</title>
        <authorList>
            <person name="Morinaga K."/>
            <person name="Kusada H."/>
            <person name="Sakamoto S."/>
            <person name="Murakami T."/>
            <person name="Toyoda A."/>
            <person name="Mori H."/>
            <person name="Meng X.Y."/>
            <person name="Takashino M."/>
            <person name="Murotomi K."/>
            <person name="Tamaki H."/>
        </authorList>
    </citation>
    <scope>NUCLEOTIDE SEQUENCE</scope>
    <source>
        <strain evidence="1">OPF53</strain>
    </source>
</reference>
<comment type="caution">
    <text evidence="1">The sequence shown here is derived from an EMBL/GenBank/DDBJ whole genome shotgun (WGS) entry which is preliminary data.</text>
</comment>
<sequence length="551" mass="57933">MLLEDLVRLHGELVSRGAAVAPAGMAWRKVRGRVAIDPAGRLLGILPGDYSGDEPAETLAPAPPVRSANIAAALLCDTAAYLLGFSPKGDARAAEKFEASRRLHREALEGVAEAAPLLAFLDSWDPARAPSVTAVAESPVDLNMALLEFCLVDADGAVRDLLDTEGVREALERRSSERGGGAYTDLVTGEPCEPLRVHPKAPALAGPGEKAAPVVGCNIESAESWGASQGYLSPMARPTAERYSAALDWLLKDGCHSLCLGEATFAWWADGEADGTVAPAVADALRGSGAADVDADAGCAPLHMACLSSRYARVQLRWYETVTWEDARDSLGRWEGCFGGRVPSAFSILRALERPGEKAPATRCQDAASLVGALIMGGPWPRTLTQRAAAMASAGDIGPTVAGTLAASALSTRKESGMETDDLLCPADPAYRAGCIFAILEGLQKAAQGRLAAPVRTRYMAGAAKSPVRVLPTLVATAQAHLKKLSRTKPGLAAFYESALSEAVAAGPVPLTMDAAASWRFYVGYYRQRDQLYRPAGDGADPEAEEEVRAD</sequence>
<evidence type="ECO:0000313" key="2">
    <source>
        <dbReference type="Proteomes" id="UP001055025"/>
    </source>
</evidence>